<accession>A0A1M7Y0L2</accession>
<dbReference type="RefSeq" id="WP_073587517.1">
    <property type="nucleotide sequence ID" value="NZ_FRFD01000003.1"/>
</dbReference>
<keyword evidence="3" id="KW-1185">Reference proteome</keyword>
<dbReference type="STRING" id="1121345.SAMN02745217_00860"/>
<proteinExistence type="predicted"/>
<name>A0A1M7Y0L2_9FIRM</name>
<evidence type="ECO:0000256" key="1">
    <source>
        <dbReference type="SAM" id="MobiDB-lite"/>
    </source>
</evidence>
<dbReference type="Proteomes" id="UP000184612">
    <property type="component" value="Unassembled WGS sequence"/>
</dbReference>
<feature type="region of interest" description="Disordered" evidence="1">
    <location>
        <begin position="99"/>
        <end position="139"/>
    </location>
</feature>
<dbReference type="InterPro" id="IPR016787">
    <property type="entry name" value="UCP021328"/>
</dbReference>
<evidence type="ECO:0000313" key="3">
    <source>
        <dbReference type="Proteomes" id="UP000184612"/>
    </source>
</evidence>
<protein>
    <recommendedName>
        <fullName evidence="4">DUF2992 family protein</fullName>
    </recommendedName>
</protein>
<feature type="compositionally biased region" description="Basic residues" evidence="1">
    <location>
        <begin position="129"/>
        <end position="139"/>
    </location>
</feature>
<gene>
    <name evidence="2" type="ORF">SAMN02745217_00860</name>
</gene>
<dbReference type="OrthoDB" id="4570726at2"/>
<dbReference type="AlphaFoldDB" id="A0A1M7Y0L2"/>
<sequence>MDTVVSKLTVLFEDPFWLGIYEREACGKYEVSRIIFGAEPKDYEVYAFLLKNHSGFRFSPSMEAEKPAAKPVNPKRLKRIINKQLNECGFSSKAKQALKLQQEENKTVRKSHSKMQKEEEENRQFLLHQQKRKNKHRGH</sequence>
<evidence type="ECO:0000313" key="2">
    <source>
        <dbReference type="EMBL" id="SHO45189.1"/>
    </source>
</evidence>
<dbReference type="EMBL" id="FRFD01000003">
    <property type="protein sequence ID" value="SHO45189.1"/>
    <property type="molecule type" value="Genomic_DNA"/>
</dbReference>
<dbReference type="PIRSF" id="PIRSF021328">
    <property type="entry name" value="UCP021328"/>
    <property type="match status" value="1"/>
</dbReference>
<evidence type="ECO:0008006" key="4">
    <source>
        <dbReference type="Google" id="ProtNLM"/>
    </source>
</evidence>
<reference evidence="2 3" key="1">
    <citation type="submission" date="2016-12" db="EMBL/GenBank/DDBJ databases">
        <authorList>
            <person name="Song W.-J."/>
            <person name="Kurnit D.M."/>
        </authorList>
    </citation>
    <scope>NUCLEOTIDE SEQUENCE [LARGE SCALE GENOMIC DNA]</scope>
    <source>
        <strain evidence="2 3">DSM 12503</strain>
    </source>
</reference>
<organism evidence="2 3">
    <name type="scientific">Anaerocolumna xylanovorans DSM 12503</name>
    <dbReference type="NCBI Taxonomy" id="1121345"/>
    <lineage>
        <taxon>Bacteria</taxon>
        <taxon>Bacillati</taxon>
        <taxon>Bacillota</taxon>
        <taxon>Clostridia</taxon>
        <taxon>Lachnospirales</taxon>
        <taxon>Lachnospiraceae</taxon>
        <taxon>Anaerocolumna</taxon>
    </lineage>
</organism>
<dbReference type="Pfam" id="PF11208">
    <property type="entry name" value="DUF2992"/>
    <property type="match status" value="1"/>
</dbReference>